<organism evidence="2">
    <name type="scientific">Gaeavirus sp</name>
    <dbReference type="NCBI Taxonomy" id="2487767"/>
    <lineage>
        <taxon>Viruses</taxon>
        <taxon>Varidnaviria</taxon>
        <taxon>Bamfordvirae</taxon>
        <taxon>Nucleocytoviricota</taxon>
        <taxon>Megaviricetes</taxon>
        <taxon>Imitervirales</taxon>
        <taxon>Mimiviridae</taxon>
        <taxon>Klosneuvirinae</taxon>
    </lineage>
</organism>
<keyword evidence="1" id="KW-0472">Membrane</keyword>
<keyword evidence="1" id="KW-0812">Transmembrane</keyword>
<protein>
    <submittedName>
        <fullName evidence="2">Uncharacterized protein</fullName>
    </submittedName>
</protein>
<proteinExistence type="predicted"/>
<keyword evidence="1" id="KW-1133">Transmembrane helix</keyword>
<name>A0A3G5A3T3_9VIRU</name>
<dbReference type="EMBL" id="MK072208">
    <property type="protein sequence ID" value="AYV80119.1"/>
    <property type="molecule type" value="Genomic_DNA"/>
</dbReference>
<evidence type="ECO:0000313" key="2">
    <source>
        <dbReference type="EMBL" id="AYV80119.1"/>
    </source>
</evidence>
<evidence type="ECO:0000256" key="1">
    <source>
        <dbReference type="SAM" id="Phobius"/>
    </source>
</evidence>
<accession>A0A3G5A3T3</accession>
<sequence length="79" mass="8488">MLTMSFDWKCGVTNAVLTVLVYLLLLKVVGGGAGQAMANSAHWYEALETLLLVSAFIAFNVNGMVFSACKVPDGIKYTL</sequence>
<feature type="transmembrane region" description="Helical" evidence="1">
    <location>
        <begin position="50"/>
        <end position="69"/>
    </location>
</feature>
<reference evidence="2" key="1">
    <citation type="submission" date="2018-10" db="EMBL/GenBank/DDBJ databases">
        <title>Hidden diversity of soil giant viruses.</title>
        <authorList>
            <person name="Schulz F."/>
            <person name="Alteio L."/>
            <person name="Goudeau D."/>
            <person name="Ryan E.M."/>
            <person name="Malmstrom R.R."/>
            <person name="Blanchard J."/>
            <person name="Woyke T."/>
        </authorList>
    </citation>
    <scope>NUCLEOTIDE SEQUENCE</scope>
    <source>
        <strain evidence="2">GAV1</strain>
    </source>
</reference>
<gene>
    <name evidence="2" type="ORF">Gaeavirus10_15</name>
</gene>